<organism evidence="2 3">
    <name type="scientific">Chironomus riparius</name>
    <dbReference type="NCBI Taxonomy" id="315576"/>
    <lineage>
        <taxon>Eukaryota</taxon>
        <taxon>Metazoa</taxon>
        <taxon>Ecdysozoa</taxon>
        <taxon>Arthropoda</taxon>
        <taxon>Hexapoda</taxon>
        <taxon>Insecta</taxon>
        <taxon>Pterygota</taxon>
        <taxon>Neoptera</taxon>
        <taxon>Endopterygota</taxon>
        <taxon>Diptera</taxon>
        <taxon>Nematocera</taxon>
        <taxon>Chironomoidea</taxon>
        <taxon>Chironomidae</taxon>
        <taxon>Chironominae</taxon>
        <taxon>Chironomus</taxon>
    </lineage>
</organism>
<gene>
    <name evidence="2" type="ORF">CHIRRI_LOCUS2815</name>
</gene>
<accession>A0A9N9RM95</accession>
<sequence>MRFFIFIILSIAAIANSSNLDADFASVISKIQTINHKTAKPEEMDTVPLDIVLFLPYFDRDCVVQKLGLKPVNSNQIYNIPKLNDFQNASTKNKKILIAVENAARLCTRNSKDNEDAGLFQMIQLRGFLTELVFPETKLNPDKAVECFKWALSKVKPNSPVLDGFKIKSMKYTVDQCKVATSIQKYSKIVDDRTQKLNIQSCDQETFGQAKTSATTIMELFLFLKLFSAQVAQHQDEVTGSAMNSEANLLETELSCILRDLKNE</sequence>
<feature type="chain" id="PRO_5040151637" evidence="1">
    <location>
        <begin position="18"/>
        <end position="264"/>
    </location>
</feature>
<name>A0A9N9RM95_9DIPT</name>
<evidence type="ECO:0000256" key="1">
    <source>
        <dbReference type="SAM" id="SignalP"/>
    </source>
</evidence>
<reference evidence="2" key="2">
    <citation type="submission" date="2022-10" db="EMBL/GenBank/DDBJ databases">
        <authorList>
            <consortium name="ENA_rothamsted_submissions"/>
            <consortium name="culmorum"/>
            <person name="King R."/>
        </authorList>
    </citation>
    <scope>NUCLEOTIDE SEQUENCE</scope>
</reference>
<evidence type="ECO:0000313" key="3">
    <source>
        <dbReference type="Proteomes" id="UP001153620"/>
    </source>
</evidence>
<dbReference type="Proteomes" id="UP001153620">
    <property type="component" value="Chromosome 1"/>
</dbReference>
<keyword evidence="1" id="KW-0732">Signal</keyword>
<reference evidence="2" key="1">
    <citation type="submission" date="2022-01" db="EMBL/GenBank/DDBJ databases">
        <authorList>
            <person name="King R."/>
        </authorList>
    </citation>
    <scope>NUCLEOTIDE SEQUENCE</scope>
</reference>
<protein>
    <submittedName>
        <fullName evidence="2">Uncharacterized protein</fullName>
    </submittedName>
</protein>
<keyword evidence="3" id="KW-1185">Reference proteome</keyword>
<proteinExistence type="predicted"/>
<evidence type="ECO:0000313" key="2">
    <source>
        <dbReference type="EMBL" id="CAG9799857.1"/>
    </source>
</evidence>
<dbReference type="EMBL" id="OU895877">
    <property type="protein sequence ID" value="CAG9799857.1"/>
    <property type="molecule type" value="Genomic_DNA"/>
</dbReference>
<feature type="signal peptide" evidence="1">
    <location>
        <begin position="1"/>
        <end position="17"/>
    </location>
</feature>
<dbReference type="AlphaFoldDB" id="A0A9N9RM95"/>